<evidence type="ECO:0000313" key="2">
    <source>
        <dbReference type="EMBL" id="OAY33411.1"/>
    </source>
</evidence>
<feature type="compositionally biased region" description="Acidic residues" evidence="1">
    <location>
        <begin position="37"/>
        <end position="64"/>
    </location>
</feature>
<sequence>MTVSIEALAMAGMDYLEWGMDVQEWEREEPPPAYLLAEEEEGEGEGDEEPPPAYLLEEEEGEEREEEVTWNLSSACKPLQNQNGDICEMGTDLHVEAKYLKLWRIIYCLGGENYYSFLVHYKKLS</sequence>
<name>A0A2C9URF8_MANES</name>
<keyword evidence="3" id="KW-1185">Reference proteome</keyword>
<dbReference type="Proteomes" id="UP000091857">
    <property type="component" value="Chromosome 13"/>
</dbReference>
<proteinExistence type="predicted"/>
<gene>
    <name evidence="2" type="ORF">MANES_13G093800v8</name>
</gene>
<comment type="caution">
    <text evidence="2">The sequence shown here is derived from an EMBL/GenBank/DDBJ whole genome shotgun (WGS) entry which is preliminary data.</text>
</comment>
<dbReference type="AlphaFoldDB" id="A0A2C9URF8"/>
<dbReference type="Gramene" id="Manes.13G093800.1.v8.1">
    <property type="protein sequence ID" value="Manes.13G093800.1.v8.1.CDS.1"/>
    <property type="gene ID" value="Manes.13G093800.v8.1"/>
</dbReference>
<protein>
    <submittedName>
        <fullName evidence="2">Uncharacterized protein</fullName>
    </submittedName>
</protein>
<evidence type="ECO:0000256" key="1">
    <source>
        <dbReference type="SAM" id="MobiDB-lite"/>
    </source>
</evidence>
<reference evidence="3" key="1">
    <citation type="journal article" date="2016" name="Nat. Biotechnol.">
        <title>Sequencing wild and cultivated cassava and related species reveals extensive interspecific hybridization and genetic diversity.</title>
        <authorList>
            <person name="Bredeson J.V."/>
            <person name="Lyons J.B."/>
            <person name="Prochnik S.E."/>
            <person name="Wu G.A."/>
            <person name="Ha C.M."/>
            <person name="Edsinger-Gonzales E."/>
            <person name="Grimwood J."/>
            <person name="Schmutz J."/>
            <person name="Rabbi I.Y."/>
            <person name="Egesi C."/>
            <person name="Nauluvula P."/>
            <person name="Lebot V."/>
            <person name="Ndunguru J."/>
            <person name="Mkamilo G."/>
            <person name="Bart R.S."/>
            <person name="Setter T.L."/>
            <person name="Gleadow R.M."/>
            <person name="Kulakow P."/>
            <person name="Ferguson M.E."/>
            <person name="Rounsley S."/>
            <person name="Rokhsar D.S."/>
        </authorList>
    </citation>
    <scope>NUCLEOTIDE SEQUENCE [LARGE SCALE GENOMIC DNA]</scope>
    <source>
        <strain evidence="3">cv. AM560-2</strain>
    </source>
</reference>
<feature type="region of interest" description="Disordered" evidence="1">
    <location>
        <begin position="29"/>
        <end position="64"/>
    </location>
</feature>
<accession>A0A2C9URF8</accession>
<organism evidence="2 3">
    <name type="scientific">Manihot esculenta</name>
    <name type="common">Cassava</name>
    <name type="synonym">Jatropha manihot</name>
    <dbReference type="NCBI Taxonomy" id="3983"/>
    <lineage>
        <taxon>Eukaryota</taxon>
        <taxon>Viridiplantae</taxon>
        <taxon>Streptophyta</taxon>
        <taxon>Embryophyta</taxon>
        <taxon>Tracheophyta</taxon>
        <taxon>Spermatophyta</taxon>
        <taxon>Magnoliopsida</taxon>
        <taxon>eudicotyledons</taxon>
        <taxon>Gunneridae</taxon>
        <taxon>Pentapetalae</taxon>
        <taxon>rosids</taxon>
        <taxon>fabids</taxon>
        <taxon>Malpighiales</taxon>
        <taxon>Euphorbiaceae</taxon>
        <taxon>Crotonoideae</taxon>
        <taxon>Manihoteae</taxon>
        <taxon>Manihot</taxon>
    </lineage>
</organism>
<dbReference type="EMBL" id="CM004399">
    <property type="protein sequence ID" value="OAY33411.1"/>
    <property type="molecule type" value="Genomic_DNA"/>
</dbReference>
<evidence type="ECO:0000313" key="3">
    <source>
        <dbReference type="Proteomes" id="UP000091857"/>
    </source>
</evidence>